<keyword evidence="5" id="KW-0408">Iron</keyword>
<evidence type="ECO:0000256" key="4">
    <source>
        <dbReference type="ARBA" id="ARBA00022982"/>
    </source>
</evidence>
<keyword evidence="2" id="KW-0349">Heme</keyword>
<dbReference type="AlphaFoldDB" id="A0A538TUH1"/>
<feature type="compositionally biased region" description="Basic and acidic residues" evidence="6">
    <location>
        <begin position="292"/>
        <end position="302"/>
    </location>
</feature>
<reference evidence="8 9" key="1">
    <citation type="journal article" date="2019" name="Nat. Microbiol.">
        <title>Mediterranean grassland soil C-N compound turnover is dependent on rainfall and depth, and is mediated by genomically divergent microorganisms.</title>
        <authorList>
            <person name="Diamond S."/>
            <person name="Andeer P.F."/>
            <person name="Li Z."/>
            <person name="Crits-Christoph A."/>
            <person name="Burstein D."/>
            <person name="Anantharaman K."/>
            <person name="Lane K.R."/>
            <person name="Thomas B.C."/>
            <person name="Pan C."/>
            <person name="Northen T.R."/>
            <person name="Banfield J.F."/>
        </authorList>
    </citation>
    <scope>NUCLEOTIDE SEQUENCE [LARGE SCALE GENOMIC DNA]</scope>
    <source>
        <strain evidence="8">WS_9</strain>
    </source>
</reference>
<evidence type="ECO:0000256" key="1">
    <source>
        <dbReference type="ARBA" id="ARBA00022448"/>
    </source>
</evidence>
<evidence type="ECO:0000256" key="5">
    <source>
        <dbReference type="ARBA" id="ARBA00023004"/>
    </source>
</evidence>
<evidence type="ECO:0000313" key="8">
    <source>
        <dbReference type="EMBL" id="TMQ67267.1"/>
    </source>
</evidence>
<sequence length="402" mass="44524">MFRARLIRAGILFAVAAAGTTSCGKTQFTQPNLKTGVVSVQGFEQYLNSAQKESRELLIDGRVTNIEWDLTGNPSVVLLEGGAGGNYYVLVRSLWTLDKFGETDGFYLLLEWPDRIENRLEQPLVTSADVLSDTGDTLIDCSSDALIRESSWSRSPLKEDQLSIELFSDSLGSYPADVWRWGAETTDPCTPVNGSEFTGAITDGDTLGSTTHPAAGYLEDLYDVGGGPVRDQGSWTYIFDNHNPGSNVPLFITSKGSRDSRLNRAKPTAYVLWHSVEKPFQACENGHPPDNPIREDDASVRDKSWNPGDYVPAFSTSMPTESQRDVIGKGQWLAGKWALEVRRDLTTLYQPPDVNGVRQAPIPRLDDVQLVPGRRYMMRISIYDGTTKATSRSQLFPIYLRP</sequence>
<dbReference type="Pfam" id="PF09459">
    <property type="entry name" value="EB_dh"/>
    <property type="match status" value="1"/>
</dbReference>
<evidence type="ECO:0000313" key="9">
    <source>
        <dbReference type="Proteomes" id="UP000317691"/>
    </source>
</evidence>
<comment type="caution">
    <text evidence="8">The sequence shown here is derived from an EMBL/GenBank/DDBJ whole genome shotgun (WGS) entry which is preliminary data.</text>
</comment>
<dbReference type="Proteomes" id="UP000317691">
    <property type="component" value="Unassembled WGS sequence"/>
</dbReference>
<keyword evidence="1" id="KW-0813">Transport</keyword>
<dbReference type="Gene3D" id="2.60.40.1190">
    <property type="match status" value="1"/>
</dbReference>
<protein>
    <recommendedName>
        <fullName evidence="7">Cytochrome c-552/DMSO reductase-like haem-binding domain-containing protein</fullName>
    </recommendedName>
</protein>
<dbReference type="InterPro" id="IPR019020">
    <property type="entry name" value="Cyt-c552/DMSO_Rdtase_haem-bd"/>
</dbReference>
<keyword evidence="4" id="KW-0249">Electron transport</keyword>
<dbReference type="PROSITE" id="PS51257">
    <property type="entry name" value="PROKAR_LIPOPROTEIN"/>
    <property type="match status" value="1"/>
</dbReference>
<feature type="domain" description="Cytochrome c-552/DMSO reductase-like haem-binding" evidence="7">
    <location>
        <begin position="174"/>
        <end position="390"/>
    </location>
</feature>
<dbReference type="EMBL" id="VBOZ01000002">
    <property type="protein sequence ID" value="TMQ67267.1"/>
    <property type="molecule type" value="Genomic_DNA"/>
</dbReference>
<gene>
    <name evidence="8" type="ORF">E6K79_00565</name>
</gene>
<keyword evidence="3" id="KW-0479">Metal-binding</keyword>
<evidence type="ECO:0000256" key="3">
    <source>
        <dbReference type="ARBA" id="ARBA00022723"/>
    </source>
</evidence>
<proteinExistence type="predicted"/>
<organism evidence="8 9">
    <name type="scientific">Eiseniibacteriota bacterium</name>
    <dbReference type="NCBI Taxonomy" id="2212470"/>
    <lineage>
        <taxon>Bacteria</taxon>
        <taxon>Candidatus Eiseniibacteriota</taxon>
    </lineage>
</organism>
<evidence type="ECO:0000259" key="7">
    <source>
        <dbReference type="Pfam" id="PF09459"/>
    </source>
</evidence>
<evidence type="ECO:0000256" key="2">
    <source>
        <dbReference type="ARBA" id="ARBA00022617"/>
    </source>
</evidence>
<accession>A0A538TUH1</accession>
<feature type="region of interest" description="Disordered" evidence="6">
    <location>
        <begin position="282"/>
        <end position="302"/>
    </location>
</feature>
<name>A0A538TUH1_UNCEI</name>
<evidence type="ECO:0000256" key="6">
    <source>
        <dbReference type="SAM" id="MobiDB-lite"/>
    </source>
</evidence>